<dbReference type="GO" id="GO:0003964">
    <property type="term" value="F:RNA-directed DNA polymerase activity"/>
    <property type="evidence" value="ECO:0007669"/>
    <property type="project" value="UniProtKB-KW"/>
</dbReference>
<dbReference type="STRING" id="22663.A0A2I0J960"/>
<dbReference type="InterPro" id="IPR043502">
    <property type="entry name" value="DNA/RNA_pol_sf"/>
</dbReference>
<feature type="domain" description="Reverse transcriptase RNase H-like" evidence="7">
    <location>
        <begin position="36"/>
        <end position="114"/>
    </location>
</feature>
<dbReference type="CDD" id="cd09274">
    <property type="entry name" value="RNase_HI_RT_Ty3"/>
    <property type="match status" value="1"/>
</dbReference>
<dbReference type="EMBL" id="PGOL01001896">
    <property type="protein sequence ID" value="PKI52792.1"/>
    <property type="molecule type" value="Genomic_DNA"/>
</dbReference>
<keyword evidence="3" id="KW-0540">Nuclease</keyword>
<dbReference type="InterPro" id="IPR041373">
    <property type="entry name" value="RT_RNaseH"/>
</dbReference>
<protein>
    <recommendedName>
        <fullName evidence="7">Reverse transcriptase RNase H-like domain-containing protein</fullName>
    </recommendedName>
</protein>
<gene>
    <name evidence="8" type="ORF">CRG98_026827</name>
</gene>
<dbReference type="AlphaFoldDB" id="A0A2I0J960"/>
<evidence type="ECO:0000256" key="6">
    <source>
        <dbReference type="ARBA" id="ARBA00022918"/>
    </source>
</evidence>
<evidence type="ECO:0000256" key="1">
    <source>
        <dbReference type="ARBA" id="ARBA00022679"/>
    </source>
</evidence>
<dbReference type="GO" id="GO:0016787">
    <property type="term" value="F:hydrolase activity"/>
    <property type="evidence" value="ECO:0007669"/>
    <property type="project" value="UniProtKB-KW"/>
</dbReference>
<evidence type="ECO:0000313" key="9">
    <source>
        <dbReference type="Proteomes" id="UP000233551"/>
    </source>
</evidence>
<evidence type="ECO:0000313" key="8">
    <source>
        <dbReference type="EMBL" id="PKI52792.1"/>
    </source>
</evidence>
<dbReference type="PANTHER" id="PTHR35046">
    <property type="entry name" value="ZINC KNUCKLE (CCHC-TYPE) FAMILY PROTEIN"/>
    <property type="match status" value="1"/>
</dbReference>
<organism evidence="8 9">
    <name type="scientific">Punica granatum</name>
    <name type="common">Pomegranate</name>
    <dbReference type="NCBI Taxonomy" id="22663"/>
    <lineage>
        <taxon>Eukaryota</taxon>
        <taxon>Viridiplantae</taxon>
        <taxon>Streptophyta</taxon>
        <taxon>Embryophyta</taxon>
        <taxon>Tracheophyta</taxon>
        <taxon>Spermatophyta</taxon>
        <taxon>Magnoliopsida</taxon>
        <taxon>eudicotyledons</taxon>
        <taxon>Gunneridae</taxon>
        <taxon>Pentapetalae</taxon>
        <taxon>rosids</taxon>
        <taxon>malvids</taxon>
        <taxon>Myrtales</taxon>
        <taxon>Lythraceae</taxon>
        <taxon>Punica</taxon>
    </lineage>
</organism>
<dbReference type="GO" id="GO:0004519">
    <property type="term" value="F:endonuclease activity"/>
    <property type="evidence" value="ECO:0007669"/>
    <property type="project" value="UniProtKB-KW"/>
</dbReference>
<name>A0A2I0J960_PUNGR</name>
<keyword evidence="5" id="KW-0378">Hydrolase</keyword>
<dbReference type="PANTHER" id="PTHR35046:SF9">
    <property type="entry name" value="RNA-DIRECTED DNA POLYMERASE"/>
    <property type="match status" value="1"/>
</dbReference>
<keyword evidence="2" id="KW-0548">Nucleotidyltransferase</keyword>
<accession>A0A2I0J960</accession>
<keyword evidence="9" id="KW-1185">Reference proteome</keyword>
<sequence length="227" mass="26484">MDRVVFLGFVVSSKGIQVDEEKVKAIKDWPTPKSVTEEKRPIAYFSEKLSGASLNYSTYDKELYALVRALETWQHYLWLKEFVIHTNHESLKHLKGQNKLNRRHTKWVKFIEMFPYVIQYKQGKKNAVADALSRREVVRLHGITKTIVSDWDAKGAFGFRVKVSIRGRILLKSGGMMRIMGMTMRLMHTSLEVKLVKRELMHKILEPCMFRHFPYNILATLGGLWAE</sequence>
<keyword evidence="1" id="KW-0808">Transferase</keyword>
<evidence type="ECO:0000256" key="3">
    <source>
        <dbReference type="ARBA" id="ARBA00022722"/>
    </source>
</evidence>
<evidence type="ECO:0000259" key="7">
    <source>
        <dbReference type="Pfam" id="PF17917"/>
    </source>
</evidence>
<reference evidence="8 9" key="1">
    <citation type="submission" date="2017-11" db="EMBL/GenBank/DDBJ databases">
        <title>De-novo sequencing of pomegranate (Punica granatum L.) genome.</title>
        <authorList>
            <person name="Akparov Z."/>
            <person name="Amiraslanov A."/>
            <person name="Hajiyeva S."/>
            <person name="Abbasov M."/>
            <person name="Kaur K."/>
            <person name="Hamwieh A."/>
            <person name="Solovyev V."/>
            <person name="Salamov A."/>
            <person name="Braich B."/>
            <person name="Kosarev P."/>
            <person name="Mahmoud A."/>
            <person name="Hajiyev E."/>
            <person name="Babayeva S."/>
            <person name="Izzatullayeva V."/>
            <person name="Mammadov A."/>
            <person name="Mammadov A."/>
            <person name="Sharifova S."/>
            <person name="Ojaghi J."/>
            <person name="Eynullazada K."/>
            <person name="Bayramov B."/>
            <person name="Abdulazimova A."/>
            <person name="Shahmuradov I."/>
        </authorList>
    </citation>
    <scope>NUCLEOTIDE SEQUENCE [LARGE SCALE GENOMIC DNA]</scope>
    <source>
        <strain evidence="9">cv. AG2017</strain>
        <tissue evidence="8">Leaf</tissue>
    </source>
</reference>
<dbReference type="Pfam" id="PF17917">
    <property type="entry name" value="RT_RNaseH"/>
    <property type="match status" value="1"/>
</dbReference>
<keyword evidence="4" id="KW-0255">Endonuclease</keyword>
<evidence type="ECO:0000256" key="5">
    <source>
        <dbReference type="ARBA" id="ARBA00022801"/>
    </source>
</evidence>
<dbReference type="Proteomes" id="UP000233551">
    <property type="component" value="Unassembled WGS sequence"/>
</dbReference>
<evidence type="ECO:0000256" key="4">
    <source>
        <dbReference type="ARBA" id="ARBA00022759"/>
    </source>
</evidence>
<keyword evidence="6" id="KW-0695">RNA-directed DNA polymerase</keyword>
<dbReference type="SUPFAM" id="SSF56672">
    <property type="entry name" value="DNA/RNA polymerases"/>
    <property type="match status" value="1"/>
</dbReference>
<comment type="caution">
    <text evidence="8">The sequence shown here is derived from an EMBL/GenBank/DDBJ whole genome shotgun (WGS) entry which is preliminary data.</text>
</comment>
<proteinExistence type="predicted"/>
<evidence type="ECO:0000256" key="2">
    <source>
        <dbReference type="ARBA" id="ARBA00022695"/>
    </source>
</evidence>